<dbReference type="Proteomes" id="UP000674270">
    <property type="component" value="Unassembled WGS sequence"/>
</dbReference>
<dbReference type="EMBL" id="JAGKLY010000001">
    <property type="protein sequence ID" value="MBQ0267546.1"/>
    <property type="molecule type" value="Genomic_DNA"/>
</dbReference>
<evidence type="ECO:0000313" key="2">
    <source>
        <dbReference type="EMBL" id="MDT0133896.1"/>
    </source>
</evidence>
<dbReference type="EMBL" id="JANAVW010000001">
    <property type="protein sequence ID" value="MDT0133896.1"/>
    <property type="molecule type" value="Genomic_DNA"/>
</dbReference>
<dbReference type="Pfam" id="PF03891">
    <property type="entry name" value="DUF333"/>
    <property type="match status" value="1"/>
</dbReference>
<keyword evidence="4" id="KW-1185">Reference proteome</keyword>
<reference evidence="2 4" key="2">
    <citation type="submission" date="2022-06" db="EMBL/GenBank/DDBJ databases">
        <title>Chromosome and plasmid sequencings of Enterobacteriales species co-exiting double carbapenemases.</title>
        <authorList>
            <person name="Fu Y."/>
        </authorList>
    </citation>
    <scope>NUCLEOTIDE SEQUENCE [LARGE SCALE GENOMIC DNA]</scope>
    <source>
        <strain evidence="2 4">21030615019</strain>
    </source>
</reference>
<dbReference type="Proteomes" id="UP001252207">
    <property type="component" value="Unassembled WGS sequence"/>
</dbReference>
<reference evidence="1" key="1">
    <citation type="submission" date="2021-03" db="EMBL/GenBank/DDBJ databases">
        <authorList>
            <person name="Stanton E."/>
        </authorList>
    </citation>
    <scope>NUCLEOTIDE SEQUENCE</scope>
    <source>
        <strain evidence="1">2020EL-00113</strain>
    </source>
</reference>
<dbReference type="AlphaFoldDB" id="A0A345LU55"/>
<name>A0A345LU55_9GAMM</name>
<evidence type="ECO:0000313" key="1">
    <source>
        <dbReference type="EMBL" id="MBQ0267546.1"/>
    </source>
</evidence>
<evidence type="ECO:0000313" key="4">
    <source>
        <dbReference type="Proteomes" id="UP001252207"/>
    </source>
</evidence>
<protein>
    <submittedName>
        <fullName evidence="1">DUF333 domain-containing protein</fullName>
    </submittedName>
</protein>
<accession>A0A345LU55</accession>
<dbReference type="PROSITE" id="PS51257">
    <property type="entry name" value="PROKAR_LIPOPROTEIN"/>
    <property type="match status" value="1"/>
</dbReference>
<dbReference type="GeneID" id="89490302"/>
<dbReference type="RefSeq" id="WP_102140651.1">
    <property type="nucleotide sequence ID" value="NZ_CP031123.2"/>
</dbReference>
<organism evidence="1 3">
    <name type="scientific">Providencia huaxiensis</name>
    <dbReference type="NCBI Taxonomy" id="2027290"/>
    <lineage>
        <taxon>Bacteria</taxon>
        <taxon>Pseudomonadati</taxon>
        <taxon>Pseudomonadota</taxon>
        <taxon>Gammaproteobacteria</taxon>
        <taxon>Enterobacterales</taxon>
        <taxon>Morganellaceae</taxon>
        <taxon>Providencia</taxon>
    </lineage>
</organism>
<dbReference type="PANTHER" id="PTHR38008:SF2">
    <property type="entry name" value="HEMOLYSIN"/>
    <property type="match status" value="1"/>
</dbReference>
<evidence type="ECO:0000313" key="3">
    <source>
        <dbReference type="Proteomes" id="UP000674270"/>
    </source>
</evidence>
<dbReference type="InterPro" id="IPR005590">
    <property type="entry name" value="DUF333"/>
</dbReference>
<gene>
    <name evidence="1" type="ORF">J7T18_04415</name>
    <name evidence="2" type="ORF">NLX89_11135</name>
</gene>
<dbReference type="KEGG" id="prq:CYG50_06200"/>
<comment type="caution">
    <text evidence="1">The sequence shown here is derived from an EMBL/GenBank/DDBJ whole genome shotgun (WGS) entry which is preliminary data.</text>
</comment>
<proteinExistence type="predicted"/>
<dbReference type="OrthoDB" id="148878at2"/>
<dbReference type="PANTHER" id="PTHR38008">
    <property type="entry name" value="HEMOLYSIN-RELATED"/>
    <property type="match status" value="1"/>
</dbReference>
<sequence>MKKILVLAGLAIISGCVSNETEMESKSVGIANPASVYCEQIGGTVEIENTADGQVGYCILPSGERVEEWALYRQNKH</sequence>